<dbReference type="Pfam" id="PF00501">
    <property type="entry name" value="AMP-binding"/>
    <property type="match status" value="1"/>
</dbReference>
<dbReference type="OrthoDB" id="6509636at2759"/>
<comment type="similarity">
    <text evidence="1">Belongs to the ATP-dependent AMP-binding enzyme family.</text>
</comment>
<evidence type="ECO:0000256" key="2">
    <source>
        <dbReference type="ARBA" id="ARBA00022598"/>
    </source>
</evidence>
<dbReference type="Pfam" id="PF13193">
    <property type="entry name" value="AMP-binding_C"/>
    <property type="match status" value="1"/>
</dbReference>
<evidence type="ECO:0000259" key="3">
    <source>
        <dbReference type="Pfam" id="PF00501"/>
    </source>
</evidence>
<gene>
    <name evidence="5" type="ORF">L211DRAFT_867743</name>
</gene>
<proteinExistence type="inferred from homology"/>
<dbReference type="PROSITE" id="PS00455">
    <property type="entry name" value="AMP_BINDING"/>
    <property type="match status" value="1"/>
</dbReference>
<dbReference type="STRING" id="1051890.A0A3N4LPP6"/>
<feature type="domain" description="AMP-dependent synthetase/ligase" evidence="3">
    <location>
        <begin position="29"/>
        <end position="398"/>
    </location>
</feature>
<evidence type="ECO:0000256" key="1">
    <source>
        <dbReference type="ARBA" id="ARBA00006432"/>
    </source>
</evidence>
<accession>A0A3N4LPP6</accession>
<keyword evidence="6" id="KW-1185">Reference proteome</keyword>
<dbReference type="SUPFAM" id="SSF56801">
    <property type="entry name" value="Acetyl-CoA synthetase-like"/>
    <property type="match status" value="1"/>
</dbReference>
<evidence type="ECO:0000259" key="4">
    <source>
        <dbReference type="Pfam" id="PF13193"/>
    </source>
</evidence>
<evidence type="ECO:0000313" key="5">
    <source>
        <dbReference type="EMBL" id="RPB24873.1"/>
    </source>
</evidence>
<dbReference type="EMBL" id="ML121540">
    <property type="protein sequence ID" value="RPB24873.1"/>
    <property type="molecule type" value="Genomic_DNA"/>
</dbReference>
<feature type="domain" description="AMP-binding enzyme C-terminal" evidence="4">
    <location>
        <begin position="449"/>
        <end position="529"/>
    </location>
</feature>
<dbReference type="InterPro" id="IPR000873">
    <property type="entry name" value="AMP-dep_synth/lig_dom"/>
</dbReference>
<evidence type="ECO:0000313" key="6">
    <source>
        <dbReference type="Proteomes" id="UP000267821"/>
    </source>
</evidence>
<dbReference type="InterPro" id="IPR025110">
    <property type="entry name" value="AMP-bd_C"/>
</dbReference>
<sequence length="553" mass="61859">MPHASPYPPIDIPNKDLYSFLHDRKDRPFPDNHPAFICANTKCTITIGQARDQSQRFGVGLKSLWEWRKGDVMAIFSTNHIEYAIVCWGVHWAGGVLTTANPSYTVDEFTSQLKDSGTRAICTIPAMYFTVLKAATNAGIPKERIIFLGEKPAEGWPDRGQSWKDIFDPSTTAPWRKTKINAEKDAAFFVYSSGTTGNPKGVMLSHKNIVSNILQVYHADSKGNLTWEKDKILAVLPFFHVYGLTILIHLSFYAGNPVIVMERFDIENFCKVIQEEKPTYTYIAPPIVLLLAKHPSVAKYDLSSMRMLNCGAAPLREEISEAVYARIKIPVKQAYGMSELSPATHMQRWEDWRVTAGSVGKLLPNMLAKYMSEDGTELEAGQTGELWLKGPNVMLGYLNNPTATAASITPDGYYKTGDVGHVDIQGNFYITDRIKELIKYNGFQVAPAELEGILSAHPKVDDCAVLGMFMPELETEVPRAFVVLGNGMQRGKEMEEELLKYMEGKVAKHKWIRGGIRFVEAIPKSQSGKILRNVLKNQILEDEKAAHLLKAKL</sequence>
<keyword evidence="2" id="KW-0436">Ligase</keyword>
<organism evidence="5 6">
    <name type="scientific">Terfezia boudieri ATCC MYA-4762</name>
    <dbReference type="NCBI Taxonomy" id="1051890"/>
    <lineage>
        <taxon>Eukaryota</taxon>
        <taxon>Fungi</taxon>
        <taxon>Dikarya</taxon>
        <taxon>Ascomycota</taxon>
        <taxon>Pezizomycotina</taxon>
        <taxon>Pezizomycetes</taxon>
        <taxon>Pezizales</taxon>
        <taxon>Pezizaceae</taxon>
        <taxon>Terfezia</taxon>
    </lineage>
</organism>
<protein>
    <submittedName>
        <fullName evidence="5">Acetyl-CoA synthetase-like protein</fullName>
    </submittedName>
</protein>
<dbReference type="PANTHER" id="PTHR24096:SF149">
    <property type="entry name" value="AMP-BINDING DOMAIN-CONTAINING PROTEIN-RELATED"/>
    <property type="match status" value="1"/>
</dbReference>
<dbReference type="InterPro" id="IPR020845">
    <property type="entry name" value="AMP-binding_CS"/>
</dbReference>
<dbReference type="Gene3D" id="3.30.300.30">
    <property type="match status" value="1"/>
</dbReference>
<dbReference type="CDD" id="cd05911">
    <property type="entry name" value="Firefly_Luc_like"/>
    <property type="match status" value="1"/>
</dbReference>
<dbReference type="AlphaFoldDB" id="A0A3N4LPP6"/>
<dbReference type="Gene3D" id="3.40.50.12780">
    <property type="entry name" value="N-terminal domain of ligase-like"/>
    <property type="match status" value="1"/>
</dbReference>
<dbReference type="InterPro" id="IPR045851">
    <property type="entry name" value="AMP-bd_C_sf"/>
</dbReference>
<dbReference type="InterPro" id="IPR042099">
    <property type="entry name" value="ANL_N_sf"/>
</dbReference>
<dbReference type="PANTHER" id="PTHR24096">
    <property type="entry name" value="LONG-CHAIN-FATTY-ACID--COA LIGASE"/>
    <property type="match status" value="1"/>
</dbReference>
<dbReference type="GO" id="GO:0016405">
    <property type="term" value="F:CoA-ligase activity"/>
    <property type="evidence" value="ECO:0007669"/>
    <property type="project" value="TreeGrafter"/>
</dbReference>
<reference evidence="5 6" key="1">
    <citation type="journal article" date="2018" name="Nat. Ecol. Evol.">
        <title>Pezizomycetes genomes reveal the molecular basis of ectomycorrhizal truffle lifestyle.</title>
        <authorList>
            <person name="Murat C."/>
            <person name="Payen T."/>
            <person name="Noel B."/>
            <person name="Kuo A."/>
            <person name="Morin E."/>
            <person name="Chen J."/>
            <person name="Kohler A."/>
            <person name="Krizsan K."/>
            <person name="Balestrini R."/>
            <person name="Da Silva C."/>
            <person name="Montanini B."/>
            <person name="Hainaut M."/>
            <person name="Levati E."/>
            <person name="Barry K.W."/>
            <person name="Belfiori B."/>
            <person name="Cichocki N."/>
            <person name="Clum A."/>
            <person name="Dockter R.B."/>
            <person name="Fauchery L."/>
            <person name="Guy J."/>
            <person name="Iotti M."/>
            <person name="Le Tacon F."/>
            <person name="Lindquist E.A."/>
            <person name="Lipzen A."/>
            <person name="Malagnac F."/>
            <person name="Mello A."/>
            <person name="Molinier V."/>
            <person name="Miyauchi S."/>
            <person name="Poulain J."/>
            <person name="Riccioni C."/>
            <person name="Rubini A."/>
            <person name="Sitrit Y."/>
            <person name="Splivallo R."/>
            <person name="Traeger S."/>
            <person name="Wang M."/>
            <person name="Zifcakova L."/>
            <person name="Wipf D."/>
            <person name="Zambonelli A."/>
            <person name="Paolocci F."/>
            <person name="Nowrousian M."/>
            <person name="Ottonello S."/>
            <person name="Baldrian P."/>
            <person name="Spatafora J.W."/>
            <person name="Henrissat B."/>
            <person name="Nagy L.G."/>
            <person name="Aury J.M."/>
            <person name="Wincker P."/>
            <person name="Grigoriev I.V."/>
            <person name="Bonfante P."/>
            <person name="Martin F.M."/>
        </authorList>
    </citation>
    <scope>NUCLEOTIDE SEQUENCE [LARGE SCALE GENOMIC DNA]</scope>
    <source>
        <strain evidence="5 6">ATCC MYA-4762</strain>
    </source>
</reference>
<name>A0A3N4LPP6_9PEZI</name>
<dbReference type="InParanoid" id="A0A3N4LPP6"/>
<dbReference type="Proteomes" id="UP000267821">
    <property type="component" value="Unassembled WGS sequence"/>
</dbReference>